<dbReference type="EMBL" id="JAKELL010000031">
    <property type="protein sequence ID" value="KAH8990359.1"/>
    <property type="molecule type" value="Genomic_DNA"/>
</dbReference>
<gene>
    <name evidence="2" type="ORF">EDB92DRAFT_1779687</name>
</gene>
<feature type="non-terminal residue" evidence="2">
    <location>
        <position position="1"/>
    </location>
</feature>
<protein>
    <submittedName>
        <fullName evidence="2">Uncharacterized protein</fullName>
    </submittedName>
</protein>
<evidence type="ECO:0000256" key="1">
    <source>
        <dbReference type="SAM" id="MobiDB-lite"/>
    </source>
</evidence>
<feature type="compositionally biased region" description="Pro residues" evidence="1">
    <location>
        <begin position="1"/>
        <end position="18"/>
    </location>
</feature>
<name>A0AAD4LFZ3_9AGAM</name>
<feature type="non-terminal residue" evidence="2">
    <location>
        <position position="218"/>
    </location>
</feature>
<feature type="region of interest" description="Disordered" evidence="1">
    <location>
        <begin position="1"/>
        <end position="34"/>
    </location>
</feature>
<organism evidence="2 3">
    <name type="scientific">Lactarius akahatsu</name>
    <dbReference type="NCBI Taxonomy" id="416441"/>
    <lineage>
        <taxon>Eukaryota</taxon>
        <taxon>Fungi</taxon>
        <taxon>Dikarya</taxon>
        <taxon>Basidiomycota</taxon>
        <taxon>Agaricomycotina</taxon>
        <taxon>Agaricomycetes</taxon>
        <taxon>Russulales</taxon>
        <taxon>Russulaceae</taxon>
        <taxon>Lactarius</taxon>
    </lineage>
</organism>
<proteinExistence type="predicted"/>
<evidence type="ECO:0000313" key="3">
    <source>
        <dbReference type="Proteomes" id="UP001201163"/>
    </source>
</evidence>
<accession>A0AAD4LFZ3</accession>
<keyword evidence="3" id="KW-1185">Reference proteome</keyword>
<dbReference type="Proteomes" id="UP001201163">
    <property type="component" value="Unassembled WGS sequence"/>
</dbReference>
<evidence type="ECO:0000313" key="2">
    <source>
        <dbReference type="EMBL" id="KAH8990359.1"/>
    </source>
</evidence>
<reference evidence="2" key="1">
    <citation type="submission" date="2022-01" db="EMBL/GenBank/DDBJ databases">
        <title>Comparative genomics reveals a dynamic genome evolution in the ectomycorrhizal milk-cap (Lactarius) mushrooms.</title>
        <authorList>
            <consortium name="DOE Joint Genome Institute"/>
            <person name="Lebreton A."/>
            <person name="Tang N."/>
            <person name="Kuo A."/>
            <person name="LaButti K."/>
            <person name="Drula E."/>
            <person name="Barry K."/>
            <person name="Clum A."/>
            <person name="Lipzen A."/>
            <person name="Mousain D."/>
            <person name="Ng V."/>
            <person name="Wang R."/>
            <person name="Wang X."/>
            <person name="Dai Y."/>
            <person name="Henrissat B."/>
            <person name="Grigoriev I.V."/>
            <person name="Guerin-Laguette A."/>
            <person name="Yu F."/>
            <person name="Martin F.M."/>
        </authorList>
    </citation>
    <scope>NUCLEOTIDE SEQUENCE</scope>
    <source>
        <strain evidence="2">QP</strain>
    </source>
</reference>
<sequence>PTAPSVPAVPSPLPPPAGPLGAGTTHRPVVNTPAMPAPAPNDLCVVAIDANNRHFNVLRLSPGPTAPPTPFDIILPSAAAFFNGADKSHVQYLLFTPVTCGWHSIFERVAQPTLLWDCWGPGSLGEYPDVLSLWKSWDEGARIEGVGQRPPLRLVDAWWGCRRDMRSKKGHLPAWRPRNDENAWRKWSQYQFFTRRIEESVANGRTAPQAIHELEGLR</sequence>
<comment type="caution">
    <text evidence="2">The sequence shown here is derived from an EMBL/GenBank/DDBJ whole genome shotgun (WGS) entry which is preliminary data.</text>
</comment>
<dbReference type="AlphaFoldDB" id="A0AAD4LFZ3"/>